<keyword evidence="3" id="KW-0436">Ligase</keyword>
<sequence>METDDLKRFFPTTLLETGHDILFFWVARMVMMSLELTDRLPFTEIYLHALIRDAHGRKMSKSLGNVIDPIDVIHGIPLDKLQELLKSSNLDPKEYERARQGQQEDYPNGIPECGTDALRFAFCAYANQGRDINLDVLRVKGYRHFCNKLWNAIRFAMSKNLDINAPNCFEPPAEFKFTGAETPCDLWILSRLSYAIEQCETGFNNYLFPQVTTAIYNFWLYDLCDIYIEYVKKDLYAKDPDLKRQETIKLILYTCLDNGLRLIAPIMPFVSEELYQRLPKPNKGLNAPPSLCVTPYPQASQFKKYRNENLEASVATVDEAMNKIRSYRSAQKIVSKEKDDLYIRASPSASLLFSEYADLIQPLANINNIQLLKDEPTADQTEYTSIATTMDYTLYFKSK</sequence>
<dbReference type="Proteomes" id="UP000663873">
    <property type="component" value="Unassembled WGS sequence"/>
</dbReference>
<evidence type="ECO:0000256" key="2">
    <source>
        <dbReference type="ARBA" id="ARBA00013169"/>
    </source>
</evidence>
<evidence type="ECO:0000256" key="3">
    <source>
        <dbReference type="ARBA" id="ARBA00022598"/>
    </source>
</evidence>
<dbReference type="Pfam" id="PF08264">
    <property type="entry name" value="Anticodon_1"/>
    <property type="match status" value="1"/>
</dbReference>
<dbReference type="GO" id="GO:0005524">
    <property type="term" value="F:ATP binding"/>
    <property type="evidence" value="ECO:0007669"/>
    <property type="project" value="UniProtKB-KW"/>
</dbReference>
<protein>
    <recommendedName>
        <fullName evidence="2">valine--tRNA ligase</fullName>
        <ecNumber evidence="2">6.1.1.9</ecNumber>
    </recommendedName>
    <alternativeName>
        <fullName evidence="8">Valyl-tRNA synthetase</fullName>
    </alternativeName>
</protein>
<dbReference type="InterPro" id="IPR002300">
    <property type="entry name" value="aa-tRNA-synth_Ia"/>
</dbReference>
<organism evidence="11 12">
    <name type="scientific">Rotaria socialis</name>
    <dbReference type="NCBI Taxonomy" id="392032"/>
    <lineage>
        <taxon>Eukaryota</taxon>
        <taxon>Metazoa</taxon>
        <taxon>Spiralia</taxon>
        <taxon>Gnathifera</taxon>
        <taxon>Rotifera</taxon>
        <taxon>Eurotatoria</taxon>
        <taxon>Bdelloidea</taxon>
        <taxon>Philodinida</taxon>
        <taxon>Philodinidae</taxon>
        <taxon>Rotaria</taxon>
    </lineage>
</organism>
<evidence type="ECO:0000313" key="11">
    <source>
        <dbReference type="EMBL" id="CAF4505017.1"/>
    </source>
</evidence>
<evidence type="ECO:0000259" key="9">
    <source>
        <dbReference type="Pfam" id="PF00133"/>
    </source>
</evidence>
<evidence type="ECO:0000256" key="5">
    <source>
        <dbReference type="ARBA" id="ARBA00022840"/>
    </source>
</evidence>
<evidence type="ECO:0000256" key="1">
    <source>
        <dbReference type="ARBA" id="ARBA00005594"/>
    </source>
</evidence>
<dbReference type="FunFam" id="3.40.50.620:FF:000457">
    <property type="entry name" value="Predicted protein"/>
    <property type="match status" value="1"/>
</dbReference>
<keyword evidence="12" id="KW-1185">Reference proteome</keyword>
<feature type="domain" description="Aminoacyl-tRNA synthetase class Ia" evidence="9">
    <location>
        <begin position="2"/>
        <end position="135"/>
    </location>
</feature>
<dbReference type="EMBL" id="CAJOBP010006990">
    <property type="protein sequence ID" value="CAF4505017.1"/>
    <property type="molecule type" value="Genomic_DNA"/>
</dbReference>
<keyword evidence="4" id="KW-0547">Nucleotide-binding</keyword>
<evidence type="ECO:0000256" key="8">
    <source>
        <dbReference type="ARBA" id="ARBA00029936"/>
    </source>
</evidence>
<proteinExistence type="inferred from homology"/>
<dbReference type="GO" id="GO:0005829">
    <property type="term" value="C:cytosol"/>
    <property type="evidence" value="ECO:0007669"/>
    <property type="project" value="TreeGrafter"/>
</dbReference>
<reference evidence="11" key="1">
    <citation type="submission" date="2021-02" db="EMBL/GenBank/DDBJ databases">
        <authorList>
            <person name="Nowell W R."/>
        </authorList>
    </citation>
    <scope>NUCLEOTIDE SEQUENCE</scope>
</reference>
<evidence type="ECO:0000256" key="7">
    <source>
        <dbReference type="ARBA" id="ARBA00023146"/>
    </source>
</evidence>
<dbReference type="InterPro" id="IPR002303">
    <property type="entry name" value="Valyl-tRNA_ligase"/>
</dbReference>
<dbReference type="InterPro" id="IPR009080">
    <property type="entry name" value="tRNAsynth_Ia_anticodon-bd"/>
</dbReference>
<dbReference type="InterPro" id="IPR013155">
    <property type="entry name" value="M/V/L/I-tRNA-synth_anticd-bd"/>
</dbReference>
<dbReference type="SUPFAM" id="SSF52374">
    <property type="entry name" value="Nucleotidylyl transferase"/>
    <property type="match status" value="1"/>
</dbReference>
<feature type="domain" description="Methionyl/Valyl/Leucyl/Isoleucyl-tRNA synthetase anticodon-binding" evidence="10">
    <location>
        <begin position="185"/>
        <end position="341"/>
    </location>
</feature>
<comment type="similarity">
    <text evidence="1">Belongs to the class-I aminoacyl-tRNA synthetase family.</text>
</comment>
<evidence type="ECO:0000313" key="12">
    <source>
        <dbReference type="Proteomes" id="UP000663873"/>
    </source>
</evidence>
<dbReference type="InterPro" id="IPR014729">
    <property type="entry name" value="Rossmann-like_a/b/a_fold"/>
</dbReference>
<keyword evidence="6" id="KW-0648">Protein biosynthesis</keyword>
<name>A0A820VP82_9BILA</name>
<keyword evidence="7" id="KW-0030">Aminoacyl-tRNA synthetase</keyword>
<dbReference type="Pfam" id="PF00133">
    <property type="entry name" value="tRNA-synt_1"/>
    <property type="match status" value="1"/>
</dbReference>
<dbReference type="PANTHER" id="PTHR11946:SF109">
    <property type="entry name" value="VALINE--TRNA LIGASE"/>
    <property type="match status" value="1"/>
</dbReference>
<accession>A0A820VP82</accession>
<dbReference type="GO" id="GO:0006438">
    <property type="term" value="P:valyl-tRNA aminoacylation"/>
    <property type="evidence" value="ECO:0007669"/>
    <property type="project" value="InterPro"/>
</dbReference>
<dbReference type="Gene3D" id="1.10.730.10">
    <property type="entry name" value="Isoleucyl-tRNA Synthetase, Domain 1"/>
    <property type="match status" value="1"/>
</dbReference>
<dbReference type="AlphaFoldDB" id="A0A820VP82"/>
<evidence type="ECO:0000256" key="6">
    <source>
        <dbReference type="ARBA" id="ARBA00022917"/>
    </source>
</evidence>
<dbReference type="SUPFAM" id="SSF47323">
    <property type="entry name" value="Anticodon-binding domain of a subclass of class I aminoacyl-tRNA synthetases"/>
    <property type="match status" value="1"/>
</dbReference>
<evidence type="ECO:0000256" key="4">
    <source>
        <dbReference type="ARBA" id="ARBA00022741"/>
    </source>
</evidence>
<dbReference type="InterPro" id="IPR033705">
    <property type="entry name" value="Anticodon_Ia_Val"/>
</dbReference>
<dbReference type="EC" id="6.1.1.9" evidence="2"/>
<dbReference type="Gene3D" id="3.40.50.620">
    <property type="entry name" value="HUPs"/>
    <property type="match status" value="1"/>
</dbReference>
<keyword evidence="5" id="KW-0067">ATP-binding</keyword>
<dbReference type="CDD" id="cd07962">
    <property type="entry name" value="Anticodon_Ia_Val"/>
    <property type="match status" value="1"/>
</dbReference>
<evidence type="ECO:0000259" key="10">
    <source>
        <dbReference type="Pfam" id="PF08264"/>
    </source>
</evidence>
<comment type="caution">
    <text evidence="11">The sequence shown here is derived from an EMBL/GenBank/DDBJ whole genome shotgun (WGS) entry which is preliminary data.</text>
</comment>
<dbReference type="PANTHER" id="PTHR11946">
    <property type="entry name" value="VALYL-TRNA SYNTHETASES"/>
    <property type="match status" value="1"/>
</dbReference>
<dbReference type="GO" id="GO:0004832">
    <property type="term" value="F:valine-tRNA ligase activity"/>
    <property type="evidence" value="ECO:0007669"/>
    <property type="project" value="UniProtKB-EC"/>
</dbReference>
<gene>
    <name evidence="11" type="ORF">UJA718_LOCUS26596</name>
</gene>
<dbReference type="FunFam" id="1.10.730.10:FF:000009">
    <property type="entry name" value="Valine--tRNA ligase, mitochondrial"/>
    <property type="match status" value="1"/>
</dbReference>